<evidence type="ECO:0000313" key="1">
    <source>
        <dbReference type="EMBL" id="MDR6844501.1"/>
    </source>
</evidence>
<dbReference type="EMBL" id="JAVDTX010000002">
    <property type="protein sequence ID" value="MDR6844501.1"/>
    <property type="molecule type" value="Genomic_DNA"/>
</dbReference>
<dbReference type="InterPro" id="IPR013423">
    <property type="entry name" value="CHP02594"/>
</dbReference>
<dbReference type="RefSeq" id="WP_310004925.1">
    <property type="nucleotide sequence ID" value="NZ_JAVDTX010000002.1"/>
</dbReference>
<dbReference type="SUPFAM" id="SSF54001">
    <property type="entry name" value="Cysteine proteinases"/>
    <property type="match status" value="1"/>
</dbReference>
<reference evidence="1 2" key="1">
    <citation type="submission" date="2023-07" db="EMBL/GenBank/DDBJ databases">
        <title>Sorghum-associated microbial communities from plants grown in Nebraska, USA.</title>
        <authorList>
            <person name="Schachtman D."/>
        </authorList>
    </citation>
    <scope>NUCLEOTIDE SEQUENCE [LARGE SCALE GENOMIC DNA]</scope>
    <source>
        <strain evidence="1 2">BE124</strain>
    </source>
</reference>
<accession>A0ABU1S0E2</accession>
<dbReference type="Gene3D" id="3.90.1720.10">
    <property type="entry name" value="endopeptidase domain like (from Nostoc punctiforme)"/>
    <property type="match status" value="1"/>
</dbReference>
<keyword evidence="2" id="KW-1185">Reference proteome</keyword>
<gene>
    <name evidence="1" type="ORF">J2W95_001192</name>
</gene>
<name>A0ABU1S0E2_9FLAO</name>
<comment type="caution">
    <text evidence="1">The sequence shown here is derived from an EMBL/GenBank/DDBJ whole genome shotgun (WGS) entry which is preliminary data.</text>
</comment>
<sequence>MANIYQWLKAEKSPKILIEALKLLGIKEVPGARDNIEILHWAETLGMEKEYRKDDIPWCGLFVAYVVHKAGFDFVEKPLWARNWANYGTKETIAMLGDVLVFVRDGGGHVGIYIGEDKTAYHVLGGNQSDMVCITRIKKERCVAIRRTPWKIAQPDNVRVIKLEATGAVSTNEA</sequence>
<dbReference type="Proteomes" id="UP001261871">
    <property type="component" value="Unassembled WGS sequence"/>
</dbReference>
<protein>
    <submittedName>
        <fullName evidence="1">Uncharacterized protein (TIGR02594 family)</fullName>
    </submittedName>
</protein>
<dbReference type="NCBIfam" id="TIGR02594">
    <property type="entry name" value="TIGR02594 family protein"/>
    <property type="match status" value="1"/>
</dbReference>
<evidence type="ECO:0000313" key="2">
    <source>
        <dbReference type="Proteomes" id="UP001261871"/>
    </source>
</evidence>
<dbReference type="InterPro" id="IPR038765">
    <property type="entry name" value="Papain-like_cys_pep_sf"/>
</dbReference>
<organism evidence="1 2">
    <name type="scientific">Flavobacterium granuli</name>
    <dbReference type="NCBI Taxonomy" id="280093"/>
    <lineage>
        <taxon>Bacteria</taxon>
        <taxon>Pseudomonadati</taxon>
        <taxon>Bacteroidota</taxon>
        <taxon>Flavobacteriia</taxon>
        <taxon>Flavobacteriales</taxon>
        <taxon>Flavobacteriaceae</taxon>
        <taxon>Flavobacterium</taxon>
    </lineage>
</organism>
<proteinExistence type="predicted"/>